<dbReference type="EMBL" id="CP111028">
    <property type="protein sequence ID" value="WAR31010.1"/>
    <property type="molecule type" value="Genomic_DNA"/>
</dbReference>
<dbReference type="Proteomes" id="UP001164746">
    <property type="component" value="Chromosome 17"/>
</dbReference>
<proteinExistence type="predicted"/>
<dbReference type="Pfam" id="PF15159">
    <property type="entry name" value="PIG-Y"/>
    <property type="match status" value="1"/>
</dbReference>
<accession>A0ABY7G9D1</accession>
<evidence type="ECO:0000256" key="1">
    <source>
        <dbReference type="SAM" id="Phobius"/>
    </source>
</evidence>
<gene>
    <name evidence="2" type="ORF">MAR_033552</name>
</gene>
<keyword evidence="1" id="KW-0472">Membrane</keyword>
<keyword evidence="1" id="KW-1133">Transmembrane helix</keyword>
<protein>
    <recommendedName>
        <fullName evidence="4">ATP synthase F0 subunit 8</fullName>
    </recommendedName>
</protein>
<keyword evidence="1" id="KW-0812">Transmembrane</keyword>
<dbReference type="InterPro" id="IPR029164">
    <property type="entry name" value="PIG-Y"/>
</dbReference>
<keyword evidence="3" id="KW-1185">Reference proteome</keyword>
<sequence>MLKIVLGKFCNGDQVISSNENSPFRVVGSIEIVMDTSSWLYYFMLLPSTLIVFVICLFLRWMGLKFFRHN</sequence>
<evidence type="ECO:0008006" key="4">
    <source>
        <dbReference type="Google" id="ProtNLM"/>
    </source>
</evidence>
<name>A0ABY7G9D1_MYAAR</name>
<evidence type="ECO:0000313" key="2">
    <source>
        <dbReference type="EMBL" id="WAR31010.1"/>
    </source>
</evidence>
<feature type="transmembrane region" description="Helical" evidence="1">
    <location>
        <begin position="39"/>
        <end position="59"/>
    </location>
</feature>
<organism evidence="2 3">
    <name type="scientific">Mya arenaria</name>
    <name type="common">Soft-shell clam</name>
    <dbReference type="NCBI Taxonomy" id="6604"/>
    <lineage>
        <taxon>Eukaryota</taxon>
        <taxon>Metazoa</taxon>
        <taxon>Spiralia</taxon>
        <taxon>Lophotrochozoa</taxon>
        <taxon>Mollusca</taxon>
        <taxon>Bivalvia</taxon>
        <taxon>Autobranchia</taxon>
        <taxon>Heteroconchia</taxon>
        <taxon>Euheterodonta</taxon>
        <taxon>Imparidentia</taxon>
        <taxon>Neoheterodontei</taxon>
        <taxon>Myida</taxon>
        <taxon>Myoidea</taxon>
        <taxon>Myidae</taxon>
        <taxon>Mya</taxon>
    </lineage>
</organism>
<evidence type="ECO:0000313" key="3">
    <source>
        <dbReference type="Proteomes" id="UP001164746"/>
    </source>
</evidence>
<reference evidence="2" key="1">
    <citation type="submission" date="2022-11" db="EMBL/GenBank/DDBJ databases">
        <title>Centuries of genome instability and evolution in soft-shell clam transmissible cancer (bioRxiv).</title>
        <authorList>
            <person name="Hart S.F.M."/>
            <person name="Yonemitsu M.A."/>
            <person name="Giersch R.M."/>
            <person name="Beal B.F."/>
            <person name="Arriagada G."/>
            <person name="Davis B.W."/>
            <person name="Ostrander E.A."/>
            <person name="Goff S.P."/>
            <person name="Metzger M.J."/>
        </authorList>
    </citation>
    <scope>NUCLEOTIDE SEQUENCE</scope>
    <source>
        <strain evidence="2">MELC-2E11</strain>
        <tissue evidence="2">Siphon/mantle</tissue>
    </source>
</reference>